<reference evidence="1 2" key="1">
    <citation type="submission" date="2021-06" db="EMBL/GenBank/DDBJ databases">
        <title>Caerostris extrusa draft genome.</title>
        <authorList>
            <person name="Kono N."/>
            <person name="Arakawa K."/>
        </authorList>
    </citation>
    <scope>NUCLEOTIDE SEQUENCE [LARGE SCALE GENOMIC DNA]</scope>
</reference>
<evidence type="ECO:0000313" key="1">
    <source>
        <dbReference type="EMBL" id="GIY23546.1"/>
    </source>
</evidence>
<gene>
    <name evidence="1" type="ORF">CEXT_568961</name>
</gene>
<protein>
    <submittedName>
        <fullName evidence="1">Uncharacterized protein</fullName>
    </submittedName>
</protein>
<proteinExistence type="predicted"/>
<dbReference type="AlphaFoldDB" id="A0AAV4RT57"/>
<keyword evidence="2" id="KW-1185">Reference proteome</keyword>
<accession>A0AAV4RT57</accession>
<name>A0AAV4RT57_CAEEX</name>
<organism evidence="1 2">
    <name type="scientific">Caerostris extrusa</name>
    <name type="common">Bark spider</name>
    <name type="synonym">Caerostris bankana</name>
    <dbReference type="NCBI Taxonomy" id="172846"/>
    <lineage>
        <taxon>Eukaryota</taxon>
        <taxon>Metazoa</taxon>
        <taxon>Ecdysozoa</taxon>
        <taxon>Arthropoda</taxon>
        <taxon>Chelicerata</taxon>
        <taxon>Arachnida</taxon>
        <taxon>Araneae</taxon>
        <taxon>Araneomorphae</taxon>
        <taxon>Entelegynae</taxon>
        <taxon>Araneoidea</taxon>
        <taxon>Araneidae</taxon>
        <taxon>Caerostris</taxon>
    </lineage>
</organism>
<dbReference type="EMBL" id="BPLR01008286">
    <property type="protein sequence ID" value="GIY23546.1"/>
    <property type="molecule type" value="Genomic_DNA"/>
</dbReference>
<dbReference type="Proteomes" id="UP001054945">
    <property type="component" value="Unassembled WGS sequence"/>
</dbReference>
<sequence length="105" mass="12170">MQTLNLTDPRKLNIFFFSGAHKNPNSFRLRKGIAPFVCKGQEISIPGVYFFYPGHREGEVEWDMCPDTILAFRLNTPCQKQLLTLPPSRIGRKGLCQWKKEINSW</sequence>
<evidence type="ECO:0000313" key="2">
    <source>
        <dbReference type="Proteomes" id="UP001054945"/>
    </source>
</evidence>
<comment type="caution">
    <text evidence="1">The sequence shown here is derived from an EMBL/GenBank/DDBJ whole genome shotgun (WGS) entry which is preliminary data.</text>
</comment>